<dbReference type="AlphaFoldDB" id="A0A841TA29"/>
<comment type="caution">
    <text evidence="1">The sequence shown here is derived from an EMBL/GenBank/DDBJ whole genome shotgun (WGS) entry which is preliminary data.</text>
</comment>
<reference evidence="1 2" key="1">
    <citation type="submission" date="2020-08" db="EMBL/GenBank/DDBJ databases">
        <title>Cohnella phylogeny.</title>
        <authorList>
            <person name="Dunlap C."/>
        </authorList>
    </citation>
    <scope>NUCLEOTIDE SEQUENCE [LARGE SCALE GENOMIC DNA]</scope>
    <source>
        <strain evidence="1 2">DSM 103658</strain>
    </source>
</reference>
<gene>
    <name evidence="1" type="ORF">H4Q31_10845</name>
</gene>
<dbReference type="Pfam" id="PF06042">
    <property type="entry name" value="NTP_transf_6"/>
    <property type="match status" value="1"/>
</dbReference>
<organism evidence="1 2">
    <name type="scientific">Cohnella lubricantis</name>
    <dbReference type="NCBI Taxonomy" id="2163172"/>
    <lineage>
        <taxon>Bacteria</taxon>
        <taxon>Bacillati</taxon>
        <taxon>Bacillota</taxon>
        <taxon>Bacilli</taxon>
        <taxon>Bacillales</taxon>
        <taxon>Paenibacillaceae</taxon>
        <taxon>Cohnella</taxon>
    </lineage>
</organism>
<dbReference type="GO" id="GO:0016740">
    <property type="term" value="F:transferase activity"/>
    <property type="evidence" value="ECO:0007669"/>
    <property type="project" value="UniProtKB-KW"/>
</dbReference>
<dbReference type="PANTHER" id="PTHR39166">
    <property type="entry name" value="BLL1166 PROTEIN"/>
    <property type="match status" value="1"/>
</dbReference>
<name>A0A841TA29_9BACL</name>
<dbReference type="PANTHER" id="PTHR39166:SF1">
    <property type="entry name" value="BLL1166 PROTEIN"/>
    <property type="match status" value="1"/>
</dbReference>
<protein>
    <submittedName>
        <fullName evidence="1">Nucleotidyltransferase family protein</fullName>
    </submittedName>
</protein>
<evidence type="ECO:0000313" key="2">
    <source>
        <dbReference type="Proteomes" id="UP000574133"/>
    </source>
</evidence>
<dbReference type="EMBL" id="JACJVN010000038">
    <property type="protein sequence ID" value="MBB6677822.1"/>
    <property type="molecule type" value="Genomic_DNA"/>
</dbReference>
<evidence type="ECO:0000313" key="1">
    <source>
        <dbReference type="EMBL" id="MBB6677822.1"/>
    </source>
</evidence>
<accession>A0A841TA29</accession>
<sequence>MLEQRLIDILAARDCLRRDLELVQSLGLPHWCIAAGYVRNYVWDVLHYHERSTPLNDVDVLYYDPSDLSEETEKRYEAILKQKLPAYQWSVKNQARMHMRNNDAPYVSVEDAMKRWPETVTAVGVTLDARGELQIMAPHGLKDLFEMKVRQSPYYPDRSYFEGRVREKNWLTIWPKLELIEEDEAHN</sequence>
<dbReference type="RefSeq" id="WP_185179101.1">
    <property type="nucleotide sequence ID" value="NZ_CBCSEP010000043.1"/>
</dbReference>
<dbReference type="InterPro" id="IPR009267">
    <property type="entry name" value="NTP_transf_6"/>
</dbReference>
<keyword evidence="2" id="KW-1185">Reference proteome</keyword>
<dbReference type="Proteomes" id="UP000574133">
    <property type="component" value="Unassembled WGS sequence"/>
</dbReference>
<keyword evidence="1" id="KW-0808">Transferase</keyword>
<proteinExistence type="predicted"/>